<comment type="caution">
    <text evidence="2">The sequence shown here is derived from an EMBL/GenBank/DDBJ whole genome shotgun (WGS) entry which is preliminary data.</text>
</comment>
<dbReference type="InterPro" id="IPR044693">
    <property type="entry name" value="SGO_plant"/>
</dbReference>
<evidence type="ECO:0000313" key="3">
    <source>
        <dbReference type="Proteomes" id="UP000298416"/>
    </source>
</evidence>
<keyword evidence="3" id="KW-1185">Reference proteome</keyword>
<evidence type="ECO:0000256" key="1">
    <source>
        <dbReference type="SAM" id="MobiDB-lite"/>
    </source>
</evidence>
<dbReference type="EMBL" id="PNBA02000001">
    <property type="protein sequence ID" value="KAG6436140.1"/>
    <property type="molecule type" value="Genomic_DNA"/>
</dbReference>
<reference evidence="2" key="2">
    <citation type="submission" date="2020-08" db="EMBL/GenBank/DDBJ databases">
        <title>Plant Genome Project.</title>
        <authorList>
            <person name="Zhang R.-G."/>
        </authorList>
    </citation>
    <scope>NUCLEOTIDE SEQUENCE</scope>
    <source>
        <strain evidence="2">Huo1</strain>
        <tissue evidence="2">Leaf</tissue>
    </source>
</reference>
<evidence type="ECO:0000313" key="2">
    <source>
        <dbReference type="EMBL" id="KAG6436140.1"/>
    </source>
</evidence>
<dbReference type="PANTHER" id="PTHR34373:SF8">
    <property type="entry name" value="SHUGOSHIN"/>
    <property type="match status" value="1"/>
</dbReference>
<dbReference type="PANTHER" id="PTHR34373">
    <property type="entry name" value="SHUGOSHIN 2"/>
    <property type="match status" value="1"/>
</dbReference>
<gene>
    <name evidence="2" type="ORF">SASPL_101024</name>
</gene>
<dbReference type="AlphaFoldDB" id="A0A8X8YNH1"/>
<proteinExistence type="predicted"/>
<dbReference type="Proteomes" id="UP000298416">
    <property type="component" value="Unassembled WGS sequence"/>
</dbReference>
<accession>A0A8X8YNH1</accession>
<organism evidence="2">
    <name type="scientific">Salvia splendens</name>
    <name type="common">Scarlet sage</name>
    <dbReference type="NCBI Taxonomy" id="180675"/>
    <lineage>
        <taxon>Eukaryota</taxon>
        <taxon>Viridiplantae</taxon>
        <taxon>Streptophyta</taxon>
        <taxon>Embryophyta</taxon>
        <taxon>Tracheophyta</taxon>
        <taxon>Spermatophyta</taxon>
        <taxon>Magnoliopsida</taxon>
        <taxon>eudicotyledons</taxon>
        <taxon>Gunneridae</taxon>
        <taxon>Pentapetalae</taxon>
        <taxon>asterids</taxon>
        <taxon>lamiids</taxon>
        <taxon>Lamiales</taxon>
        <taxon>Lamiaceae</taxon>
        <taxon>Nepetoideae</taxon>
        <taxon>Mentheae</taxon>
        <taxon>Salviinae</taxon>
        <taxon>Salvia</taxon>
        <taxon>Salvia subgen. Calosphace</taxon>
        <taxon>core Calosphace</taxon>
    </lineage>
</organism>
<dbReference type="GO" id="GO:0000775">
    <property type="term" value="C:chromosome, centromeric region"/>
    <property type="evidence" value="ECO:0007669"/>
    <property type="project" value="InterPro"/>
</dbReference>
<reference evidence="2" key="1">
    <citation type="submission" date="2018-01" db="EMBL/GenBank/DDBJ databases">
        <authorList>
            <person name="Mao J.F."/>
        </authorList>
    </citation>
    <scope>NUCLEOTIDE SEQUENCE</scope>
    <source>
        <strain evidence="2">Huo1</strain>
        <tissue evidence="2">Leaf</tissue>
    </source>
</reference>
<name>A0A8X8YNH1_SALSN</name>
<protein>
    <submittedName>
        <fullName evidence="2">Uncharacterized protein</fullName>
    </submittedName>
</protein>
<sequence length="211" mass="23987">MKGDKMAKRSSFGSMVRRRLSDITNSLPQPKSPAFPEKHFESDNASTKEHIDYLVKKKMALMKLIQEKNKVIELSGSEVQNLKTCLQKMQLQNWILAQTNSHMLAEVNLGKQRLKALQHEVACKDTLLKTKILQLKGKEEVIVKKQVVQEAVEVTEGLEMNDDTKPRAANRRRRLSRSASLGSSTISQQYAEMETVLSKRFPTQCSFLAIE</sequence>
<dbReference type="GO" id="GO:0045144">
    <property type="term" value="P:meiotic sister chromatid segregation"/>
    <property type="evidence" value="ECO:0007669"/>
    <property type="project" value="InterPro"/>
</dbReference>
<feature type="region of interest" description="Disordered" evidence="1">
    <location>
        <begin position="159"/>
        <end position="180"/>
    </location>
</feature>
<dbReference type="GO" id="GO:0034090">
    <property type="term" value="P:maintenance of meiotic sister chromatid cohesion"/>
    <property type="evidence" value="ECO:0007669"/>
    <property type="project" value="InterPro"/>
</dbReference>
<feature type="region of interest" description="Disordered" evidence="1">
    <location>
        <begin position="1"/>
        <end position="43"/>
    </location>
</feature>